<protein>
    <recommendedName>
        <fullName evidence="4">Lipoprotein</fullName>
    </recommendedName>
</protein>
<gene>
    <name evidence="2" type="ORF">NSE01_01320</name>
</gene>
<proteinExistence type="predicted"/>
<comment type="caution">
    <text evidence="2">The sequence shown here is derived from an EMBL/GenBank/DDBJ whole genome shotgun (WGS) entry which is preliminary data.</text>
</comment>
<dbReference type="RefSeq" id="WP_246134961.1">
    <property type="nucleotide sequence ID" value="NZ_BJYR01000001.1"/>
</dbReference>
<reference evidence="2 3" key="1">
    <citation type="submission" date="2019-07" db="EMBL/GenBank/DDBJ databases">
        <title>Whole genome shotgun sequence of Novosphingobium sediminis NBRC 106119.</title>
        <authorList>
            <person name="Hosoyama A."/>
            <person name="Uohara A."/>
            <person name="Ohji S."/>
            <person name="Ichikawa N."/>
        </authorList>
    </citation>
    <scope>NUCLEOTIDE SEQUENCE [LARGE SCALE GENOMIC DNA]</scope>
    <source>
        <strain evidence="2 3">NBRC 106119</strain>
    </source>
</reference>
<dbReference type="EMBL" id="BJYR01000001">
    <property type="protein sequence ID" value="GEN98299.1"/>
    <property type="molecule type" value="Genomic_DNA"/>
</dbReference>
<keyword evidence="3" id="KW-1185">Reference proteome</keyword>
<organism evidence="2 3">
    <name type="scientific">Novosphingobium sediminis</name>
    <dbReference type="NCBI Taxonomy" id="707214"/>
    <lineage>
        <taxon>Bacteria</taxon>
        <taxon>Pseudomonadati</taxon>
        <taxon>Pseudomonadota</taxon>
        <taxon>Alphaproteobacteria</taxon>
        <taxon>Sphingomonadales</taxon>
        <taxon>Sphingomonadaceae</taxon>
        <taxon>Novosphingobium</taxon>
    </lineage>
</organism>
<sequence>MKSRKTIALALALSAFALPAAAYAGDSAPVKVSGKEAVKGATGVAVAAFNVGFIFESTDQTKATGGLMGAFGGTTKAKSSLVGVTPEMMQKIADAAYADFTAKLAASGLAVKDAATVFAAPEMAKPHGQTSPLDISIALEKKSKGKATYVKPSALPTLIMVAGDFQGSGLSSMGLAMDAGQAGYALSQYAKAAGVPVVDVTYLIDFSDQKRPGAFSFGGLEVNANLSVVPGYSRMTVFGANGKTTTVTLSQSVSVDGDFIDKHDASSTTAKTTQAAANVAGGIMAAMGHGGMMFGKTRKFEFDAKPGNYEEGAAKAAGLANDVLMGQINALK</sequence>
<evidence type="ECO:0008006" key="4">
    <source>
        <dbReference type="Google" id="ProtNLM"/>
    </source>
</evidence>
<dbReference type="AlphaFoldDB" id="A0A512AF13"/>
<evidence type="ECO:0000313" key="2">
    <source>
        <dbReference type="EMBL" id="GEN98299.1"/>
    </source>
</evidence>
<feature type="chain" id="PRO_5022078899" description="Lipoprotein" evidence="1">
    <location>
        <begin position="25"/>
        <end position="332"/>
    </location>
</feature>
<name>A0A512AF13_9SPHN</name>
<accession>A0A512AF13</accession>
<keyword evidence="1" id="KW-0732">Signal</keyword>
<feature type="signal peptide" evidence="1">
    <location>
        <begin position="1"/>
        <end position="24"/>
    </location>
</feature>
<dbReference type="Proteomes" id="UP000321464">
    <property type="component" value="Unassembled WGS sequence"/>
</dbReference>
<evidence type="ECO:0000313" key="3">
    <source>
        <dbReference type="Proteomes" id="UP000321464"/>
    </source>
</evidence>
<evidence type="ECO:0000256" key="1">
    <source>
        <dbReference type="SAM" id="SignalP"/>
    </source>
</evidence>